<keyword evidence="1 3" id="KW-0378">Hydrolase</keyword>
<dbReference type="InterPro" id="IPR029058">
    <property type="entry name" value="AB_hydrolase_fold"/>
</dbReference>
<reference evidence="3 4" key="1">
    <citation type="submission" date="2018-09" db="EMBL/GenBank/DDBJ databases">
        <title>Novel species of Arthrobacter.</title>
        <authorList>
            <person name="Liu Q."/>
            <person name="Xin Y.-H."/>
        </authorList>
    </citation>
    <scope>NUCLEOTIDE SEQUENCE [LARGE SCALE GENOMIC DNA]</scope>
    <source>
        <strain evidence="3 4">Hz2</strain>
    </source>
</reference>
<evidence type="ECO:0000259" key="2">
    <source>
        <dbReference type="Pfam" id="PF20434"/>
    </source>
</evidence>
<dbReference type="Gene3D" id="3.40.50.1820">
    <property type="entry name" value="alpha/beta hydrolase"/>
    <property type="match status" value="1"/>
</dbReference>
<feature type="domain" description="BD-FAE-like" evidence="2">
    <location>
        <begin position="17"/>
        <end position="210"/>
    </location>
</feature>
<dbReference type="PANTHER" id="PTHR48081">
    <property type="entry name" value="AB HYDROLASE SUPERFAMILY PROTEIN C4A8.06C"/>
    <property type="match status" value="1"/>
</dbReference>
<dbReference type="AlphaFoldDB" id="A0A3A5M442"/>
<protein>
    <submittedName>
        <fullName evidence="3">Alpha/beta hydrolase</fullName>
    </submittedName>
</protein>
<dbReference type="SUPFAM" id="SSF53474">
    <property type="entry name" value="alpha/beta-Hydrolases"/>
    <property type="match status" value="1"/>
</dbReference>
<dbReference type="OrthoDB" id="255603at2"/>
<evidence type="ECO:0000256" key="1">
    <source>
        <dbReference type="ARBA" id="ARBA00022801"/>
    </source>
</evidence>
<proteinExistence type="predicted"/>
<dbReference type="Pfam" id="PF20434">
    <property type="entry name" value="BD-FAE"/>
    <property type="match status" value="1"/>
</dbReference>
<dbReference type="Proteomes" id="UP000272560">
    <property type="component" value="Unassembled WGS sequence"/>
</dbReference>
<evidence type="ECO:0000313" key="4">
    <source>
        <dbReference type="Proteomes" id="UP000272560"/>
    </source>
</evidence>
<dbReference type="GO" id="GO:0016787">
    <property type="term" value="F:hydrolase activity"/>
    <property type="evidence" value="ECO:0007669"/>
    <property type="project" value="UniProtKB-KW"/>
</dbReference>
<comment type="caution">
    <text evidence="3">The sequence shown here is derived from an EMBL/GenBank/DDBJ whole genome shotgun (WGS) entry which is preliminary data.</text>
</comment>
<dbReference type="PANTHER" id="PTHR48081:SF33">
    <property type="entry name" value="KYNURENINE FORMAMIDASE"/>
    <property type="match status" value="1"/>
</dbReference>
<keyword evidence="4" id="KW-1185">Reference proteome</keyword>
<evidence type="ECO:0000313" key="3">
    <source>
        <dbReference type="EMBL" id="RJT80266.1"/>
    </source>
</evidence>
<organism evidence="3 4">
    <name type="scientific">Arthrobacter cheniae</name>
    <dbReference type="NCBI Taxonomy" id="1258888"/>
    <lineage>
        <taxon>Bacteria</taxon>
        <taxon>Bacillati</taxon>
        <taxon>Actinomycetota</taxon>
        <taxon>Actinomycetes</taxon>
        <taxon>Micrococcales</taxon>
        <taxon>Micrococcaceae</taxon>
        <taxon>Arthrobacter</taxon>
    </lineage>
</organism>
<sequence>MAPQRYAYGEDASQFADLYLPAGEVLGVVVIIHGGYWRSTYGAELGKPLAEDLVARGYACWNLEYRRAGGGGGWPATFDDVAAGIDHLATAAAEHGLDLRSTTALGHSAGGHLAVWAAGRPGMPAGAPGAGIPAVKLTGVVSQAGVLNLREARDLGLSDDAVVNLMGVPEADDPERYRLADPMTAVPLDVPVYAVHGKKDTTVPLSQSESYVRAATALGARAELVVVPGNHFAIITPGSKAWDTVVDLLGAAVDAADPGLPAAG</sequence>
<gene>
    <name evidence="3" type="ORF">D6T63_09765</name>
</gene>
<dbReference type="InterPro" id="IPR049492">
    <property type="entry name" value="BD-FAE-like_dom"/>
</dbReference>
<dbReference type="EMBL" id="QZVT01000004">
    <property type="protein sequence ID" value="RJT80266.1"/>
    <property type="molecule type" value="Genomic_DNA"/>
</dbReference>
<dbReference type="InterPro" id="IPR050300">
    <property type="entry name" value="GDXG_lipolytic_enzyme"/>
</dbReference>
<accession>A0A3A5M442</accession>
<name>A0A3A5M442_9MICC</name>